<keyword evidence="4" id="KW-0574">Periplasm</keyword>
<keyword evidence="6" id="KW-0862">Zinc</keyword>
<evidence type="ECO:0000256" key="8">
    <source>
        <dbReference type="PIRSR" id="PIRSR018455-2"/>
    </source>
</evidence>
<evidence type="ECO:0000256" key="6">
    <source>
        <dbReference type="ARBA" id="ARBA00022833"/>
    </source>
</evidence>
<feature type="non-terminal residue" evidence="10">
    <location>
        <position position="303"/>
    </location>
</feature>
<dbReference type="EMBL" id="SPKJ01000170">
    <property type="protein sequence ID" value="MYZ50431.1"/>
    <property type="molecule type" value="Genomic_DNA"/>
</dbReference>
<dbReference type="GO" id="GO:0030288">
    <property type="term" value="C:outer membrane-bounded periplasmic space"/>
    <property type="evidence" value="ECO:0007669"/>
    <property type="project" value="InterPro"/>
</dbReference>
<name>A0A964T8D0_9HYPH</name>
<evidence type="ECO:0000256" key="2">
    <source>
        <dbReference type="ARBA" id="ARBA00022723"/>
    </source>
</evidence>
<proteinExistence type="predicted"/>
<keyword evidence="11" id="KW-1185">Reference proteome</keyword>
<dbReference type="Pfam" id="PF03411">
    <property type="entry name" value="Peptidase_M74"/>
    <property type="match status" value="1"/>
</dbReference>
<dbReference type="OrthoDB" id="1467367at2"/>
<feature type="disulfide bond" evidence="8">
    <location>
        <begin position="54"/>
        <end position="282"/>
    </location>
</feature>
<feature type="signal peptide" evidence="9">
    <location>
        <begin position="1"/>
        <end position="25"/>
    </location>
</feature>
<dbReference type="GO" id="GO:0004252">
    <property type="term" value="F:serine-type endopeptidase activity"/>
    <property type="evidence" value="ECO:0007669"/>
    <property type="project" value="InterPro"/>
</dbReference>
<keyword evidence="5" id="KW-0378">Hydrolase</keyword>
<dbReference type="InterPro" id="IPR009045">
    <property type="entry name" value="Zn_M74/Hedgehog-like"/>
</dbReference>
<evidence type="ECO:0000313" key="11">
    <source>
        <dbReference type="Proteomes" id="UP000773614"/>
    </source>
</evidence>
<dbReference type="GO" id="GO:0046872">
    <property type="term" value="F:metal ion binding"/>
    <property type="evidence" value="ECO:0007669"/>
    <property type="project" value="UniProtKB-KW"/>
</dbReference>
<keyword evidence="2" id="KW-0479">Metal-binding</keyword>
<dbReference type="Proteomes" id="UP000773614">
    <property type="component" value="Unassembled WGS sequence"/>
</dbReference>
<gene>
    <name evidence="10" type="primary">mepA</name>
    <name evidence="10" type="ORF">E4O86_22270</name>
</gene>
<sequence>MIRRAMILAAALWAAAAVAHGPAQAAEAAKVLFGAKPAPADLASRAIGFYSRGCLAGAVAMPVVGPHWQAMRLSRNRNWGHPALIAFLRDLATQAAARDGWPGLLIGDMSQPRGGPMLTGHASHQVGLDADIWLTPMPGRVLSARERENMAPVPLTEPGPHEVDPAVWSEAHLRLIRRAASDPRVERIFVAPGIKKKLCETATGARGWLSKVRPYWGHNYHMHVRLGCPPGAAGCRGQSAPPKGDGCGKELAWWYTAEPYRPAKPGGKKPRPITLADLPDACRAVLAAPARPGALTARQALAE</sequence>
<dbReference type="InterPro" id="IPR005073">
    <property type="entry name" value="Peptidase_M74"/>
</dbReference>
<dbReference type="PIRSF" id="PIRSF018455">
    <property type="entry name" value="MepA"/>
    <property type="match status" value="1"/>
</dbReference>
<keyword evidence="7" id="KW-0482">Metalloprotease</keyword>
<dbReference type="GO" id="GO:0008237">
    <property type="term" value="F:metallopeptidase activity"/>
    <property type="evidence" value="ECO:0007669"/>
    <property type="project" value="UniProtKB-KW"/>
</dbReference>
<feature type="disulfide bond" evidence="8">
    <location>
        <begin position="228"/>
        <end position="235"/>
    </location>
</feature>
<dbReference type="Gene3D" id="3.30.1380.10">
    <property type="match status" value="1"/>
</dbReference>
<feature type="disulfide bond" evidence="8">
    <location>
        <begin position="199"/>
        <end position="247"/>
    </location>
</feature>
<dbReference type="AlphaFoldDB" id="A0A964T8D0"/>
<keyword evidence="8" id="KW-1015">Disulfide bond</keyword>
<keyword evidence="3 9" id="KW-0732">Signal</keyword>
<evidence type="ECO:0000256" key="7">
    <source>
        <dbReference type="ARBA" id="ARBA00023049"/>
    </source>
</evidence>
<comment type="caution">
    <text evidence="10">The sequence shown here is derived from an EMBL/GenBank/DDBJ whole genome shotgun (WGS) entry which is preliminary data.</text>
</comment>
<dbReference type="NCBIfam" id="NF006947">
    <property type="entry name" value="PRK09429.1"/>
    <property type="match status" value="1"/>
</dbReference>
<dbReference type="GO" id="GO:0006508">
    <property type="term" value="P:proteolysis"/>
    <property type="evidence" value="ECO:0007669"/>
    <property type="project" value="UniProtKB-KW"/>
</dbReference>
<organism evidence="10 11">
    <name type="scientific">Propylenella binzhouense</name>
    <dbReference type="NCBI Taxonomy" id="2555902"/>
    <lineage>
        <taxon>Bacteria</taxon>
        <taxon>Pseudomonadati</taxon>
        <taxon>Pseudomonadota</taxon>
        <taxon>Alphaproteobacteria</taxon>
        <taxon>Hyphomicrobiales</taxon>
        <taxon>Propylenellaceae</taxon>
        <taxon>Propylenella</taxon>
    </lineage>
</organism>
<evidence type="ECO:0000256" key="9">
    <source>
        <dbReference type="SAM" id="SignalP"/>
    </source>
</evidence>
<evidence type="ECO:0000256" key="4">
    <source>
        <dbReference type="ARBA" id="ARBA00022764"/>
    </source>
</evidence>
<accession>A0A964T8D0</accession>
<protein>
    <submittedName>
        <fullName evidence="10">Penicillin-insensitive murein endopeptidase</fullName>
    </submittedName>
</protein>
<reference evidence="10" key="1">
    <citation type="submission" date="2019-03" db="EMBL/GenBank/DDBJ databases">
        <title>Afifella sp. nov., isolated from activated sludge.</title>
        <authorList>
            <person name="Li Q."/>
            <person name="Liu Y."/>
        </authorList>
    </citation>
    <scope>NUCLEOTIDE SEQUENCE</scope>
    <source>
        <strain evidence="10">L72</strain>
    </source>
</reference>
<evidence type="ECO:0000256" key="3">
    <source>
        <dbReference type="ARBA" id="ARBA00022729"/>
    </source>
</evidence>
<dbReference type="SUPFAM" id="SSF55166">
    <property type="entry name" value="Hedgehog/DD-peptidase"/>
    <property type="match status" value="1"/>
</dbReference>
<feature type="chain" id="PRO_5037698843" evidence="9">
    <location>
        <begin position="26"/>
        <end position="303"/>
    </location>
</feature>
<keyword evidence="1" id="KW-0645">Protease</keyword>
<evidence type="ECO:0000313" key="10">
    <source>
        <dbReference type="EMBL" id="MYZ50431.1"/>
    </source>
</evidence>
<evidence type="ECO:0000256" key="1">
    <source>
        <dbReference type="ARBA" id="ARBA00022670"/>
    </source>
</evidence>
<evidence type="ECO:0000256" key="5">
    <source>
        <dbReference type="ARBA" id="ARBA00022801"/>
    </source>
</evidence>